<protein>
    <recommendedName>
        <fullName evidence="1">F-box domain-containing protein</fullName>
    </recommendedName>
</protein>
<dbReference type="PROSITE" id="PS50181">
    <property type="entry name" value="FBOX"/>
    <property type="match status" value="1"/>
</dbReference>
<dbReference type="SUPFAM" id="SSF52047">
    <property type="entry name" value="RNI-like"/>
    <property type="match status" value="1"/>
</dbReference>
<dbReference type="AlphaFoldDB" id="A0A5N5WNB5"/>
<feature type="domain" description="F-box" evidence="1">
    <location>
        <begin position="8"/>
        <end position="60"/>
    </location>
</feature>
<organism evidence="2 3">
    <name type="scientific">Aspergillus leporis</name>
    <dbReference type="NCBI Taxonomy" id="41062"/>
    <lineage>
        <taxon>Eukaryota</taxon>
        <taxon>Fungi</taxon>
        <taxon>Dikarya</taxon>
        <taxon>Ascomycota</taxon>
        <taxon>Pezizomycotina</taxon>
        <taxon>Eurotiomycetes</taxon>
        <taxon>Eurotiomycetidae</taxon>
        <taxon>Eurotiales</taxon>
        <taxon>Aspergillaceae</taxon>
        <taxon>Aspergillus</taxon>
        <taxon>Aspergillus subgen. Circumdati</taxon>
    </lineage>
</organism>
<name>A0A5N5WNB5_9EURO</name>
<evidence type="ECO:0000313" key="3">
    <source>
        <dbReference type="Proteomes" id="UP000326565"/>
    </source>
</evidence>
<proteinExistence type="predicted"/>
<dbReference type="SUPFAM" id="SSF81383">
    <property type="entry name" value="F-box domain"/>
    <property type="match status" value="1"/>
</dbReference>
<dbReference type="InterPro" id="IPR036047">
    <property type="entry name" value="F-box-like_dom_sf"/>
</dbReference>
<dbReference type="InterPro" id="IPR001810">
    <property type="entry name" value="F-box_dom"/>
</dbReference>
<accession>A0A5N5WNB5</accession>
<reference evidence="2 3" key="1">
    <citation type="submission" date="2019-04" db="EMBL/GenBank/DDBJ databases">
        <title>Friends and foes A comparative genomics study of 23 Aspergillus species from section Flavi.</title>
        <authorList>
            <consortium name="DOE Joint Genome Institute"/>
            <person name="Kjaerbolling I."/>
            <person name="Vesth T."/>
            <person name="Frisvad J.C."/>
            <person name="Nybo J.L."/>
            <person name="Theobald S."/>
            <person name="Kildgaard S."/>
            <person name="Isbrandt T."/>
            <person name="Kuo A."/>
            <person name="Sato A."/>
            <person name="Lyhne E.K."/>
            <person name="Kogle M.E."/>
            <person name="Wiebenga A."/>
            <person name="Kun R.S."/>
            <person name="Lubbers R.J."/>
            <person name="Makela M.R."/>
            <person name="Barry K."/>
            <person name="Chovatia M."/>
            <person name="Clum A."/>
            <person name="Daum C."/>
            <person name="Haridas S."/>
            <person name="He G."/>
            <person name="LaButti K."/>
            <person name="Lipzen A."/>
            <person name="Mondo S."/>
            <person name="Riley R."/>
            <person name="Salamov A."/>
            <person name="Simmons B.A."/>
            <person name="Magnuson J.K."/>
            <person name="Henrissat B."/>
            <person name="Mortensen U.H."/>
            <person name="Larsen T.O."/>
            <person name="Devries R.P."/>
            <person name="Grigoriev I.V."/>
            <person name="Machida M."/>
            <person name="Baker S.E."/>
            <person name="Andersen M.R."/>
        </authorList>
    </citation>
    <scope>NUCLEOTIDE SEQUENCE [LARGE SCALE GENOMIC DNA]</scope>
    <source>
        <strain evidence="2 3">CBS 151.66</strain>
    </source>
</reference>
<sequence length="479" mass="54871">MEPINKAVFNWNSYPADILYLVFKLLSPPEHQALCLVNKYFRTIAERLLYSKIQFTWQKQGGYSKLEDPPPITQLLLTLLSKPQLAAHIRSLHLDGKAYALHATRFKLPKIHIPEDQLDEPIAFIHRTGVPYRDWWSRELHDGSVDALVALLLAQLSSLKYLHLGCAFTRQSALTGIVLRSAICEPGTYKLGNFQHFRELSFIHCESRDEACDRKVKNTLDILPFFYLPNLQHVSASIENPDKWAWPAPHAPVPPKLKSLDLTNIREGYLGEILAVTKNLQTLRWKWYYDSGVEDDFVTQTVDLDQIAAALSHVQGSLTDLAITADCQPAAAVGDQFFPGLEAVGSLRALVNFDQIKTLQIPLAFLVGFAQDRTKRLQDVIPRNIKFLTITDDLALQNMDNMEEEWPAWEWKDYAILGLLESWLREWTRWTLHLSRITLLLSWIDTDTNQWSPRAREQLWGLSAQTGIPLEFVNTEHQL</sequence>
<dbReference type="Proteomes" id="UP000326565">
    <property type="component" value="Unassembled WGS sequence"/>
</dbReference>
<keyword evidence="3" id="KW-1185">Reference proteome</keyword>
<dbReference type="EMBL" id="ML732387">
    <property type="protein sequence ID" value="KAB8068522.1"/>
    <property type="molecule type" value="Genomic_DNA"/>
</dbReference>
<evidence type="ECO:0000259" key="1">
    <source>
        <dbReference type="PROSITE" id="PS50181"/>
    </source>
</evidence>
<dbReference type="OrthoDB" id="4191831at2759"/>
<gene>
    <name evidence="2" type="ORF">BDV29DRAFT_162293</name>
</gene>
<evidence type="ECO:0000313" key="2">
    <source>
        <dbReference type="EMBL" id="KAB8068522.1"/>
    </source>
</evidence>